<feature type="region of interest" description="Disordered" evidence="1">
    <location>
        <begin position="1"/>
        <end position="83"/>
    </location>
</feature>
<evidence type="ECO:0000313" key="2">
    <source>
        <dbReference type="Proteomes" id="UP000694920"/>
    </source>
</evidence>
<reference evidence="3" key="1">
    <citation type="submission" date="2025-08" db="UniProtKB">
        <authorList>
            <consortium name="RefSeq"/>
        </authorList>
    </citation>
    <scope>IDENTIFICATION</scope>
</reference>
<name>A0AAJ7RCB7_CEPCN</name>
<evidence type="ECO:0000256" key="1">
    <source>
        <dbReference type="SAM" id="MobiDB-lite"/>
    </source>
</evidence>
<organism evidence="2 3">
    <name type="scientific">Cephus cinctus</name>
    <name type="common">Wheat stem sawfly</name>
    <dbReference type="NCBI Taxonomy" id="211228"/>
    <lineage>
        <taxon>Eukaryota</taxon>
        <taxon>Metazoa</taxon>
        <taxon>Ecdysozoa</taxon>
        <taxon>Arthropoda</taxon>
        <taxon>Hexapoda</taxon>
        <taxon>Insecta</taxon>
        <taxon>Pterygota</taxon>
        <taxon>Neoptera</taxon>
        <taxon>Endopterygota</taxon>
        <taxon>Hymenoptera</taxon>
        <taxon>Cephoidea</taxon>
        <taxon>Cephidae</taxon>
        <taxon>Cephus</taxon>
    </lineage>
</organism>
<dbReference type="AlphaFoldDB" id="A0AAJ7RCB7"/>
<gene>
    <name evidence="3" type="primary">LOC107264823</name>
</gene>
<keyword evidence="2" id="KW-1185">Reference proteome</keyword>
<accession>A0AAJ7RCB7</accession>
<sequence>MRRVSLRKAAESRQEAERRRRPCSKIEERIRSRRLNNAQRVRSPGLKISNVQSTSKVNDWDYKCSNEMSPDSSSLDSDDNIPRLRTSKQRVDLLELTPRRGSLNRPRKDKDVRRSISRGENLVRTSMLIRVENRPRSESLTPLFRIKSPKYTCPKDISVDYIKILDKDWIGQKNEELLMEQNTVRDCSSTSIDHQELEEDRNINIDLVKQEVEKNPVVAEGQMNPDTREYNSEKHKIAKGTLNSVESDSNHHCQLTKNVSFQELDMISEIAMSVPHIPSKKILTSGSLQYATILQEEQCLPGGPCRSGGQCFSLDQSYITTDFTIDKKSPINDATVSTQEVFCDSTSGINGLEISATKSDPQVKNELFDVFSACCSETTAPGSRVMSEPIRGSGGGSGTQTVPENPQTYQDPQASGYPMECGRTCSHSKTNGSHNKIQPLLTISACNYVKRATCIDWRTSRALTDDHLCIQYRCPSHDCHHCHNPCHDSSLNNSRRSKSRTRRVTFCLPDENKECKCKNQSSFCTEILNKHQDILGSSSKEKRCRIHNKKDSRLPNAQQYSQDHLRSGTYCILSCQKCERPLKEEGTTAGKVGESKIIDPSRYPTSIPECSRCLAVFQNTSDPLSHECSKKKRHLNRNLCNNNGK</sequence>
<feature type="compositionally biased region" description="Polar residues" evidence="1">
    <location>
        <begin position="399"/>
        <end position="413"/>
    </location>
</feature>
<feature type="compositionally biased region" description="Basic and acidic residues" evidence="1">
    <location>
        <begin position="8"/>
        <end position="30"/>
    </location>
</feature>
<protein>
    <submittedName>
        <fullName evidence="3">Uncharacterized protein LOC107264823</fullName>
    </submittedName>
</protein>
<dbReference type="Proteomes" id="UP000694920">
    <property type="component" value="Unplaced"/>
</dbReference>
<proteinExistence type="predicted"/>
<dbReference type="KEGG" id="ccin:107264823"/>
<feature type="region of interest" description="Disordered" evidence="1">
    <location>
        <begin position="96"/>
        <end position="117"/>
    </location>
</feature>
<dbReference type="RefSeq" id="XP_024937801.1">
    <property type="nucleotide sequence ID" value="XM_025082033.1"/>
</dbReference>
<evidence type="ECO:0000313" key="3">
    <source>
        <dbReference type="RefSeq" id="XP_024937801.1"/>
    </source>
</evidence>
<dbReference type="GeneID" id="107264823"/>
<feature type="region of interest" description="Disordered" evidence="1">
    <location>
        <begin position="382"/>
        <end position="416"/>
    </location>
</feature>